<gene>
    <name evidence="2" type="ORF">IAC32_04885</name>
</gene>
<dbReference type="EMBL" id="JADIMR010000073">
    <property type="protein sequence ID" value="MBO8447061.1"/>
    <property type="molecule type" value="Genomic_DNA"/>
</dbReference>
<comment type="caution">
    <text evidence="2">The sequence shown here is derived from an EMBL/GenBank/DDBJ whole genome shotgun (WGS) entry which is preliminary data.</text>
</comment>
<name>A0A9D9HD16_9BACT</name>
<evidence type="ECO:0000313" key="3">
    <source>
        <dbReference type="Proteomes" id="UP000823637"/>
    </source>
</evidence>
<dbReference type="InterPro" id="IPR023614">
    <property type="entry name" value="Porin_dom_sf"/>
</dbReference>
<feature type="region of interest" description="Disordered" evidence="1">
    <location>
        <begin position="1"/>
        <end position="28"/>
    </location>
</feature>
<dbReference type="Proteomes" id="UP000823637">
    <property type="component" value="Unassembled WGS sequence"/>
</dbReference>
<organism evidence="2 3">
    <name type="scientific">Candidatus Enterocola intestinipullorum</name>
    <dbReference type="NCBI Taxonomy" id="2840783"/>
    <lineage>
        <taxon>Bacteria</taxon>
        <taxon>Pseudomonadati</taxon>
        <taxon>Bacteroidota</taxon>
        <taxon>Bacteroidia</taxon>
        <taxon>Bacteroidales</taxon>
        <taxon>Candidatus Enterocola</taxon>
    </lineage>
</organism>
<protein>
    <submittedName>
        <fullName evidence="2">TonB-dependent receptor</fullName>
    </submittedName>
</protein>
<dbReference type="Gene3D" id="2.40.160.10">
    <property type="entry name" value="Porin"/>
    <property type="match status" value="1"/>
</dbReference>
<keyword evidence="2" id="KW-0675">Receptor</keyword>
<evidence type="ECO:0000256" key="1">
    <source>
        <dbReference type="SAM" id="MobiDB-lite"/>
    </source>
</evidence>
<reference evidence="2" key="2">
    <citation type="journal article" date="2021" name="PeerJ">
        <title>Extensive microbial diversity within the chicken gut microbiome revealed by metagenomics and culture.</title>
        <authorList>
            <person name="Gilroy R."/>
            <person name="Ravi A."/>
            <person name="Getino M."/>
            <person name="Pursley I."/>
            <person name="Horton D.L."/>
            <person name="Alikhan N.F."/>
            <person name="Baker D."/>
            <person name="Gharbi K."/>
            <person name="Hall N."/>
            <person name="Watson M."/>
            <person name="Adriaenssens E.M."/>
            <person name="Foster-Nyarko E."/>
            <person name="Jarju S."/>
            <person name="Secka A."/>
            <person name="Antonio M."/>
            <person name="Oren A."/>
            <person name="Chaudhuri R.R."/>
            <person name="La Ragione R."/>
            <person name="Hildebrand F."/>
            <person name="Pallen M.J."/>
        </authorList>
    </citation>
    <scope>NUCLEOTIDE SEQUENCE</scope>
    <source>
        <strain evidence="2">D3-1215</strain>
    </source>
</reference>
<dbReference type="AlphaFoldDB" id="A0A9D9HD16"/>
<evidence type="ECO:0000313" key="2">
    <source>
        <dbReference type="EMBL" id="MBO8447061.1"/>
    </source>
</evidence>
<reference evidence="2" key="1">
    <citation type="submission" date="2020-10" db="EMBL/GenBank/DDBJ databases">
        <authorList>
            <person name="Gilroy R."/>
        </authorList>
    </citation>
    <scope>NUCLEOTIDE SEQUENCE</scope>
    <source>
        <strain evidence="2">D3-1215</strain>
    </source>
</reference>
<dbReference type="SUPFAM" id="SSF56935">
    <property type="entry name" value="Porins"/>
    <property type="match status" value="1"/>
</dbReference>
<sequence>METPDAYTGATVLPSDKDSAKTKKTQNFYSSAEDEPFEKFRFGGYGELLFQYMDYSPNRLSGSGKGAAYNPRAEVSMPRFVLAFDYKFGKGWELGAEIEFEYGGTGAGVEAEYGEGIEYEYEFEKGGEVALEQFHITKTFNRYARLRMGHIIVPVGITNAHHEPINFFGTTRPEGESTLIPCTWHETGISFLGSAEINKHVIGYELMLVSGLDPYAFSSSNWIQDGSQKKFELTHFTNPAIAARLEYSTPFGLRIGASGYYGPRTADNTANTNTTHGYDINGAVGIASADLQYMAYNVTVRANFLYGWVQDADKINRLRPNSVLGYEGTPVASNAISYFVEAGYDIAGACGQKWSIIPFLRYEHYNSMLNPPAGTAADPRYNISLLTAGINYRPLPNLVVKADYTYRMVDWGNYRPEQTVSLGVAFVGWFISK</sequence>
<accession>A0A9D9HD16</accession>
<proteinExistence type="predicted"/>